<dbReference type="Pfam" id="PF21686">
    <property type="entry name" value="LigD_Prim-Pol"/>
    <property type="match status" value="1"/>
</dbReference>
<evidence type="ECO:0000256" key="1">
    <source>
        <dbReference type="SAM" id="MobiDB-lite"/>
    </source>
</evidence>
<dbReference type="Proteomes" id="UP000295371">
    <property type="component" value="Unassembled WGS sequence"/>
</dbReference>
<dbReference type="AlphaFoldDB" id="A0A4R7J2Q4"/>
<feature type="region of interest" description="Disordered" evidence="1">
    <location>
        <begin position="298"/>
        <end position="318"/>
    </location>
</feature>
<reference evidence="3 4" key="1">
    <citation type="submission" date="2019-03" db="EMBL/GenBank/DDBJ databases">
        <title>Genomic Encyclopedia of Archaeal and Bacterial Type Strains, Phase II (KMG-II): from individual species to whole genera.</title>
        <authorList>
            <person name="Goeker M."/>
        </authorList>
    </citation>
    <scope>NUCLEOTIDE SEQUENCE [LARGE SCALE GENOMIC DNA]</scope>
    <source>
        <strain evidence="3 4">DSM 24323</strain>
    </source>
</reference>
<feature type="domain" description="DNA ligase D polymerase" evidence="2">
    <location>
        <begin position="31"/>
        <end position="273"/>
    </location>
</feature>
<name>A0A4R7J2Q4_9ACTN</name>
<sequence length="318" mass="34741">MAGRRQQVDDVRDGVELTSLDSELYDGAGATKRELVDYLDAIADLLVPQLAGRPLTVMRARGGQQPFMQKNLPKHAPQWIPTVEIWSNASQRMVRYPFCADRRTLLWFANQWAVEFHPTLLIWPDRVDCLLIDLDPPEQLGFDAVITAAMVVRQVLDRWQLPSVIKTSGSKGVHIAVPVTGVDIDDAAAATRALAEQVAQADPSVATTQFLRSERGERVFVDSSRAGGASVASVWSPRVRPGLPVSFPVAWERLSSIAPGQFTLRTALNLLPQAGPLAEAFSAPVAVPEELIARGREIPPGRVQAMNTGKRRNRGSGS</sequence>
<dbReference type="InterPro" id="IPR052171">
    <property type="entry name" value="NHEJ_LigD"/>
</dbReference>
<keyword evidence="4" id="KW-1185">Reference proteome</keyword>
<proteinExistence type="predicted"/>
<dbReference type="InterPro" id="IPR014145">
    <property type="entry name" value="LigD_pol_dom"/>
</dbReference>
<gene>
    <name evidence="3" type="ORF">CLV29_2720</name>
</gene>
<dbReference type="GO" id="GO:0016874">
    <property type="term" value="F:ligase activity"/>
    <property type="evidence" value="ECO:0007669"/>
    <property type="project" value="UniProtKB-KW"/>
</dbReference>
<keyword evidence="3" id="KW-0436">Ligase</keyword>
<protein>
    <submittedName>
        <fullName evidence="3">DNA ligase D-like protein (Predicted polymerase)</fullName>
    </submittedName>
</protein>
<dbReference type="PANTHER" id="PTHR42705">
    <property type="entry name" value="BIFUNCTIONAL NON-HOMOLOGOUS END JOINING PROTEIN LIGD"/>
    <property type="match status" value="1"/>
</dbReference>
<dbReference type="RefSeq" id="WP_133755592.1">
    <property type="nucleotide sequence ID" value="NZ_SOAW01000002.1"/>
</dbReference>
<organism evidence="3 4">
    <name type="scientific">Naumannella halotolerans</name>
    <dbReference type="NCBI Taxonomy" id="993414"/>
    <lineage>
        <taxon>Bacteria</taxon>
        <taxon>Bacillati</taxon>
        <taxon>Actinomycetota</taxon>
        <taxon>Actinomycetes</taxon>
        <taxon>Propionibacteriales</taxon>
        <taxon>Propionibacteriaceae</taxon>
        <taxon>Naumannella</taxon>
    </lineage>
</organism>
<evidence type="ECO:0000259" key="2">
    <source>
        <dbReference type="Pfam" id="PF21686"/>
    </source>
</evidence>
<dbReference type="EMBL" id="SOAW01000002">
    <property type="protein sequence ID" value="TDT31305.1"/>
    <property type="molecule type" value="Genomic_DNA"/>
</dbReference>
<evidence type="ECO:0000313" key="3">
    <source>
        <dbReference type="EMBL" id="TDT31305.1"/>
    </source>
</evidence>
<accession>A0A4R7J2Q4</accession>
<dbReference type="Gene3D" id="3.90.920.10">
    <property type="entry name" value="DNA primase, PRIM domain"/>
    <property type="match status" value="1"/>
</dbReference>
<comment type="caution">
    <text evidence="3">The sequence shown here is derived from an EMBL/GenBank/DDBJ whole genome shotgun (WGS) entry which is preliminary data.</text>
</comment>
<feature type="compositionally biased region" description="Basic residues" evidence="1">
    <location>
        <begin position="309"/>
        <end position="318"/>
    </location>
</feature>
<dbReference type="PANTHER" id="PTHR42705:SF2">
    <property type="entry name" value="BIFUNCTIONAL NON-HOMOLOGOUS END JOINING PROTEIN LIGD"/>
    <property type="match status" value="1"/>
</dbReference>
<dbReference type="OrthoDB" id="4296267at2"/>
<evidence type="ECO:0000313" key="4">
    <source>
        <dbReference type="Proteomes" id="UP000295371"/>
    </source>
</evidence>